<reference evidence="3 4" key="1">
    <citation type="submission" date="2019-03" db="EMBL/GenBank/DDBJ databases">
        <title>Deep-cultivation of Planctomycetes and their phenomic and genomic characterization uncovers novel biology.</title>
        <authorList>
            <person name="Wiegand S."/>
            <person name="Jogler M."/>
            <person name="Boedeker C."/>
            <person name="Pinto D."/>
            <person name="Vollmers J."/>
            <person name="Rivas-Marin E."/>
            <person name="Kohn T."/>
            <person name="Peeters S.H."/>
            <person name="Heuer A."/>
            <person name="Rast P."/>
            <person name="Oberbeckmann S."/>
            <person name="Bunk B."/>
            <person name="Jeske O."/>
            <person name="Meyerdierks A."/>
            <person name="Storesund J.E."/>
            <person name="Kallscheuer N."/>
            <person name="Luecker S."/>
            <person name="Lage O.M."/>
            <person name="Pohl T."/>
            <person name="Merkel B.J."/>
            <person name="Hornburger P."/>
            <person name="Mueller R.-W."/>
            <person name="Bruemmer F."/>
            <person name="Labrenz M."/>
            <person name="Spormann A.M."/>
            <person name="Op den Camp H."/>
            <person name="Overmann J."/>
            <person name="Amann R."/>
            <person name="Jetten M.S.M."/>
            <person name="Mascher T."/>
            <person name="Medema M.H."/>
            <person name="Devos D.P."/>
            <person name="Kaster A.-K."/>
            <person name="Ovreas L."/>
            <person name="Rohde M."/>
            <person name="Galperin M.Y."/>
            <person name="Jogler C."/>
        </authorList>
    </citation>
    <scope>NUCLEOTIDE SEQUENCE [LARGE SCALE GENOMIC DNA]</scope>
    <source>
        <strain evidence="3 4">Enr13</strain>
    </source>
</reference>
<dbReference type="InterPro" id="IPR036465">
    <property type="entry name" value="vWFA_dom_sf"/>
</dbReference>
<dbReference type="RefSeq" id="WP_145385919.1">
    <property type="nucleotide sequence ID" value="NZ_CP037423.1"/>
</dbReference>
<keyword evidence="4" id="KW-1185">Reference proteome</keyword>
<keyword evidence="1" id="KW-0812">Transmembrane</keyword>
<evidence type="ECO:0000313" key="3">
    <source>
        <dbReference type="EMBL" id="QDV42260.1"/>
    </source>
</evidence>
<dbReference type="InterPro" id="IPR002035">
    <property type="entry name" value="VWF_A"/>
</dbReference>
<dbReference type="EMBL" id="CP037423">
    <property type="protein sequence ID" value="QDV42260.1"/>
    <property type="molecule type" value="Genomic_DNA"/>
</dbReference>
<accession>A0A518HN74</accession>
<evidence type="ECO:0000256" key="1">
    <source>
        <dbReference type="SAM" id="Phobius"/>
    </source>
</evidence>
<feature type="domain" description="VWFA" evidence="2">
    <location>
        <begin position="86"/>
        <end position="263"/>
    </location>
</feature>
<gene>
    <name evidence="3" type="ORF">Enr13x_21050</name>
</gene>
<protein>
    <submittedName>
        <fullName evidence="3">von Willebrand factor type A domain protein</fullName>
    </submittedName>
</protein>
<dbReference type="SUPFAM" id="SSF53300">
    <property type="entry name" value="vWA-like"/>
    <property type="match status" value="1"/>
</dbReference>
<keyword evidence="1" id="KW-0472">Membrane</keyword>
<sequence>MIVGFTQPLILLLLILPITLLAWMWRRSGREVALPIDHGVQPEGRGLRRLINVFESMPPLLLGVAIFLLAGPQTSGAPRTRRALSNIEFCVDISGSMTASFGDQTRYEASMQAINEFVSYREGDAFGLTFFSDETLQWVPLTTDTSAFEYALPFMDPRRRLPQGLGGGTRIGKGLEACRKTLLEREQGDRMIILISDGSSADLYGGRDAEIAKTLKSDGIIVYDVHVAPGDVPEQIVNIAYITGGEVFSPGDDEALAAVFQRIDSMQKTKLERVAAETHDQFLPPAIAGLSLLGCLIIGSYGLRYTPW</sequence>
<evidence type="ECO:0000259" key="2">
    <source>
        <dbReference type="PROSITE" id="PS50234"/>
    </source>
</evidence>
<dbReference type="Gene3D" id="3.40.50.410">
    <property type="entry name" value="von Willebrand factor, type A domain"/>
    <property type="match status" value="1"/>
</dbReference>
<proteinExistence type="predicted"/>
<evidence type="ECO:0000313" key="4">
    <source>
        <dbReference type="Proteomes" id="UP000319004"/>
    </source>
</evidence>
<organism evidence="3 4">
    <name type="scientific">Stieleria neptunia</name>
    <dbReference type="NCBI Taxonomy" id="2527979"/>
    <lineage>
        <taxon>Bacteria</taxon>
        <taxon>Pseudomonadati</taxon>
        <taxon>Planctomycetota</taxon>
        <taxon>Planctomycetia</taxon>
        <taxon>Pirellulales</taxon>
        <taxon>Pirellulaceae</taxon>
        <taxon>Stieleria</taxon>
    </lineage>
</organism>
<feature type="transmembrane region" description="Helical" evidence="1">
    <location>
        <begin position="6"/>
        <end position="25"/>
    </location>
</feature>
<dbReference type="KEGG" id="snep:Enr13x_21050"/>
<dbReference type="Proteomes" id="UP000319004">
    <property type="component" value="Chromosome"/>
</dbReference>
<dbReference type="Pfam" id="PF13519">
    <property type="entry name" value="VWA_2"/>
    <property type="match status" value="1"/>
</dbReference>
<dbReference type="PROSITE" id="PS50234">
    <property type="entry name" value="VWFA"/>
    <property type="match status" value="1"/>
</dbReference>
<dbReference type="OrthoDB" id="247963at2"/>
<dbReference type="AlphaFoldDB" id="A0A518HN74"/>
<name>A0A518HN74_9BACT</name>
<dbReference type="SMART" id="SM00327">
    <property type="entry name" value="VWA"/>
    <property type="match status" value="1"/>
</dbReference>
<dbReference type="CDD" id="cd00198">
    <property type="entry name" value="vWFA"/>
    <property type="match status" value="1"/>
</dbReference>
<keyword evidence="1" id="KW-1133">Transmembrane helix</keyword>